<accession>A0A811RV38</accession>
<dbReference type="Pfam" id="PF00201">
    <property type="entry name" value="UDPGT"/>
    <property type="match status" value="1"/>
</dbReference>
<dbReference type="Gene3D" id="3.40.50.2000">
    <property type="entry name" value="Glycogen Phosphorylase B"/>
    <property type="match status" value="1"/>
</dbReference>
<dbReference type="GO" id="GO:0035251">
    <property type="term" value="F:UDP-glucosyltransferase activity"/>
    <property type="evidence" value="ECO:0007669"/>
    <property type="project" value="InterPro"/>
</dbReference>
<feature type="compositionally biased region" description="Basic residues" evidence="2">
    <location>
        <begin position="87"/>
        <end position="104"/>
    </location>
</feature>
<evidence type="ECO:0000313" key="3">
    <source>
        <dbReference type="EMBL" id="CAD6333119.1"/>
    </source>
</evidence>
<keyword evidence="1" id="KW-0808">Transferase</keyword>
<dbReference type="SUPFAM" id="SSF53756">
    <property type="entry name" value="UDP-Glycosyltransferase/glycogen phosphorylase"/>
    <property type="match status" value="2"/>
</dbReference>
<dbReference type="PANTHER" id="PTHR48048:SF92">
    <property type="entry name" value="OS01G0869400 PROTEIN"/>
    <property type="match status" value="1"/>
</dbReference>
<dbReference type="PANTHER" id="PTHR48048">
    <property type="entry name" value="GLYCOSYLTRANSFERASE"/>
    <property type="match status" value="1"/>
</dbReference>
<keyword evidence="4" id="KW-1185">Reference proteome</keyword>
<evidence type="ECO:0000256" key="2">
    <source>
        <dbReference type="SAM" id="MobiDB-lite"/>
    </source>
</evidence>
<dbReference type="EMBL" id="CAJGYO010000017">
    <property type="protein sequence ID" value="CAD6333119.1"/>
    <property type="molecule type" value="Genomic_DNA"/>
</dbReference>
<reference evidence="3" key="1">
    <citation type="submission" date="2020-10" db="EMBL/GenBank/DDBJ databases">
        <authorList>
            <person name="Han B."/>
            <person name="Lu T."/>
            <person name="Zhao Q."/>
            <person name="Huang X."/>
            <person name="Zhao Y."/>
        </authorList>
    </citation>
    <scope>NUCLEOTIDE SEQUENCE</scope>
</reference>
<dbReference type="AlphaFoldDB" id="A0A811RV38"/>
<dbReference type="InterPro" id="IPR002213">
    <property type="entry name" value="UDP_glucos_trans"/>
</dbReference>
<sequence length="201" mass="21803">MKKTIVLYPGLSVSHLVPKMQLAEALLEEGYAVTVVLVDPSLKQDIALAAVVDHDRSPSTSSHGSRTLPPLSTTKSSSSGSANHEGARRHPSGLSHQQRRPRRPGAREGSAARDTDGRGLVVKLWAPQVQVLRHRATGAFVTHCGWKSVLEGITAGVPMLCWSLYAEQKMNKVVMVEEVGIGVEMVGWQQELVKAEEVEAR</sequence>
<dbReference type="Proteomes" id="UP000604825">
    <property type="component" value="Unassembled WGS sequence"/>
</dbReference>
<protein>
    <submittedName>
        <fullName evidence="3">Uncharacterized protein</fullName>
    </submittedName>
</protein>
<dbReference type="InterPro" id="IPR050481">
    <property type="entry name" value="UDP-glycosyltransf_plant"/>
</dbReference>
<name>A0A811RV38_9POAL</name>
<feature type="region of interest" description="Disordered" evidence="2">
    <location>
        <begin position="55"/>
        <end position="115"/>
    </location>
</feature>
<evidence type="ECO:0000313" key="4">
    <source>
        <dbReference type="Proteomes" id="UP000604825"/>
    </source>
</evidence>
<gene>
    <name evidence="3" type="ORF">NCGR_LOCUS57217</name>
</gene>
<proteinExistence type="predicted"/>
<comment type="caution">
    <text evidence="3">The sequence shown here is derived from an EMBL/GenBank/DDBJ whole genome shotgun (WGS) entry which is preliminary data.</text>
</comment>
<feature type="compositionally biased region" description="Low complexity" evidence="2">
    <location>
        <begin position="65"/>
        <end position="81"/>
    </location>
</feature>
<dbReference type="CDD" id="cd03784">
    <property type="entry name" value="GT1_Gtf-like"/>
    <property type="match status" value="1"/>
</dbReference>
<evidence type="ECO:0000256" key="1">
    <source>
        <dbReference type="ARBA" id="ARBA00022679"/>
    </source>
</evidence>
<dbReference type="OrthoDB" id="784214at2759"/>
<organism evidence="3 4">
    <name type="scientific">Miscanthus lutarioriparius</name>
    <dbReference type="NCBI Taxonomy" id="422564"/>
    <lineage>
        <taxon>Eukaryota</taxon>
        <taxon>Viridiplantae</taxon>
        <taxon>Streptophyta</taxon>
        <taxon>Embryophyta</taxon>
        <taxon>Tracheophyta</taxon>
        <taxon>Spermatophyta</taxon>
        <taxon>Magnoliopsida</taxon>
        <taxon>Liliopsida</taxon>
        <taxon>Poales</taxon>
        <taxon>Poaceae</taxon>
        <taxon>PACMAD clade</taxon>
        <taxon>Panicoideae</taxon>
        <taxon>Andropogonodae</taxon>
        <taxon>Andropogoneae</taxon>
        <taxon>Saccharinae</taxon>
        <taxon>Miscanthus</taxon>
    </lineage>
</organism>